<comment type="caution">
    <text evidence="10">The sequence shown here is derived from an EMBL/GenBank/DDBJ whole genome shotgun (WGS) entry which is preliminary data.</text>
</comment>
<sequence length="421" mass="44292">MSSRGFGIDESRIWSDLMGLAEITDPARPYTRRSFTPLFQAGRDWLRGRFAEAGLAVRLDPAANLFGRLAGTDPTLPTILLGSHTDSVPSGGRFDGPAGVIAALEVVRTLQDDGRRLRHPVEVVDCLAEEPSDYGLSCVGSRAMAGLLTSEMLDYKGPGGERLGDAIDRVGGDTTRLAEAKRSDVAAFLELHIEQGVVLERSRTDIGIVTGIVGIVRLEIVFEGEAAHAGTMPMAMRRDAGVAAARLVTFVSERARALADAGRGYVVATTGVVELAPNAINVVPQSARIVVDARAENGAVLDAFVAEIEAASLRIADETNTVRERCAVLSRATPAACDPALRALLAEGAAARGLTSLSLPSGAGHDAAFLSRIAPAAMVFVPCREGRSHAPDEWAEPGAIAAGTVAMLEAVLRFDARPPKD</sequence>
<comment type="cofactor">
    <cofactor evidence="7">
        <name>Zn(2+)</name>
        <dbReference type="ChEBI" id="CHEBI:29105"/>
    </cofactor>
    <text evidence="7">Binds 2 Zn(2+) ions per subunit.</text>
</comment>
<feature type="binding site" evidence="8">
    <location>
        <position position="217"/>
    </location>
    <ligand>
        <name>allantoate</name>
        <dbReference type="ChEBI" id="CHEBI:17536"/>
    </ligand>
</feature>
<comment type="cofactor">
    <cofactor evidence="1">
        <name>Mn(2+)</name>
        <dbReference type="ChEBI" id="CHEBI:29035"/>
    </cofactor>
</comment>
<feature type="domain" description="Peptidase M20 dimerisation" evidence="9">
    <location>
        <begin position="211"/>
        <end position="312"/>
    </location>
</feature>
<dbReference type="PIRSF" id="PIRSF001235">
    <property type="entry name" value="Amidase_carbamoylase"/>
    <property type="match status" value="1"/>
</dbReference>
<evidence type="ECO:0000313" key="10">
    <source>
        <dbReference type="EMBL" id="RAI37577.1"/>
    </source>
</evidence>
<comment type="subunit">
    <text evidence="3">Homodimer.</text>
</comment>
<reference evidence="10 11" key="1">
    <citation type="submission" date="2017-07" db="EMBL/GenBank/DDBJ databases">
        <title>Draft Genome Sequences of Select Purple Nonsulfur Bacteria.</title>
        <authorList>
            <person name="Lasarre B."/>
            <person name="Mckinlay J.B."/>
        </authorList>
    </citation>
    <scope>NUCLEOTIDE SEQUENCE [LARGE SCALE GENOMIC DNA]</scope>
    <source>
        <strain evidence="10 11">DSM 5909</strain>
    </source>
</reference>
<comment type="similarity">
    <text evidence="2">Belongs to the peptidase M20 family.</text>
</comment>
<dbReference type="RefSeq" id="WP_111422960.1">
    <property type="nucleotide sequence ID" value="NZ_NPEX01000433.1"/>
</dbReference>
<organism evidence="10 11">
    <name type="scientific">Rhodoplanes roseus</name>
    <dbReference type="NCBI Taxonomy" id="29409"/>
    <lineage>
        <taxon>Bacteria</taxon>
        <taxon>Pseudomonadati</taxon>
        <taxon>Pseudomonadota</taxon>
        <taxon>Alphaproteobacteria</taxon>
        <taxon>Hyphomicrobiales</taxon>
        <taxon>Nitrobacteraceae</taxon>
        <taxon>Rhodoplanes</taxon>
    </lineage>
</organism>
<feature type="binding site" evidence="8">
    <location>
        <position position="294"/>
    </location>
    <ligand>
        <name>allantoate</name>
        <dbReference type="ChEBI" id="CHEBI:17536"/>
    </ligand>
</feature>
<dbReference type="InterPro" id="IPR010158">
    <property type="entry name" value="Amidase_Cbmase"/>
</dbReference>
<dbReference type="Pfam" id="PF01546">
    <property type="entry name" value="Peptidase_M20"/>
    <property type="match status" value="1"/>
</dbReference>
<dbReference type="InterPro" id="IPR036264">
    <property type="entry name" value="Bact_exopeptidase_dim_dom"/>
</dbReference>
<dbReference type="GO" id="GO:0046872">
    <property type="term" value="F:metal ion binding"/>
    <property type="evidence" value="ECO:0007669"/>
    <property type="project" value="UniProtKB-KW"/>
</dbReference>
<accession>A0A327KGP2</accession>
<feature type="binding site" evidence="7">
    <location>
        <position position="389"/>
    </location>
    <ligand>
        <name>Zn(2+)</name>
        <dbReference type="ChEBI" id="CHEBI:29105"/>
        <label>2</label>
    </ligand>
</feature>
<evidence type="ECO:0000256" key="3">
    <source>
        <dbReference type="ARBA" id="ARBA00011738"/>
    </source>
</evidence>
<keyword evidence="6" id="KW-0464">Manganese</keyword>
<dbReference type="PANTHER" id="PTHR32494">
    <property type="entry name" value="ALLANTOATE DEIMINASE-RELATED"/>
    <property type="match status" value="1"/>
</dbReference>
<evidence type="ECO:0000313" key="11">
    <source>
        <dbReference type="Proteomes" id="UP000249130"/>
    </source>
</evidence>
<feature type="binding site" evidence="7">
    <location>
        <position position="84"/>
    </location>
    <ligand>
        <name>Zn(2+)</name>
        <dbReference type="ChEBI" id="CHEBI:29105"/>
        <label>1</label>
    </ligand>
</feature>
<evidence type="ECO:0000256" key="2">
    <source>
        <dbReference type="ARBA" id="ARBA00006153"/>
    </source>
</evidence>
<evidence type="ECO:0000256" key="4">
    <source>
        <dbReference type="ARBA" id="ARBA00022723"/>
    </source>
</evidence>
<evidence type="ECO:0000256" key="1">
    <source>
        <dbReference type="ARBA" id="ARBA00001936"/>
    </source>
</evidence>
<dbReference type="PANTHER" id="PTHR32494:SF19">
    <property type="entry name" value="ALLANTOATE DEIMINASE-RELATED"/>
    <property type="match status" value="1"/>
</dbReference>
<evidence type="ECO:0000256" key="7">
    <source>
        <dbReference type="PIRSR" id="PIRSR001235-1"/>
    </source>
</evidence>
<dbReference type="AlphaFoldDB" id="A0A327KGP2"/>
<feature type="binding site" evidence="7">
    <location>
        <position position="95"/>
    </location>
    <ligand>
        <name>Zn(2+)</name>
        <dbReference type="ChEBI" id="CHEBI:29105"/>
        <label>2</label>
    </ligand>
</feature>
<protein>
    <submittedName>
        <fullName evidence="10">Zn-dependent hydrolase</fullName>
    </submittedName>
</protein>
<dbReference type="SUPFAM" id="SSF53187">
    <property type="entry name" value="Zn-dependent exopeptidases"/>
    <property type="match status" value="1"/>
</dbReference>
<dbReference type="Pfam" id="PF07687">
    <property type="entry name" value="M20_dimer"/>
    <property type="match status" value="1"/>
</dbReference>
<feature type="binding site" evidence="7">
    <location>
        <position position="192"/>
    </location>
    <ligand>
        <name>Zn(2+)</name>
        <dbReference type="ChEBI" id="CHEBI:29105"/>
        <label>1</label>
    </ligand>
</feature>
<proteinExistence type="inferred from homology"/>
<dbReference type="EMBL" id="NPEX01000433">
    <property type="protein sequence ID" value="RAI37577.1"/>
    <property type="molecule type" value="Genomic_DNA"/>
</dbReference>
<dbReference type="Proteomes" id="UP000249130">
    <property type="component" value="Unassembled WGS sequence"/>
</dbReference>
<dbReference type="SUPFAM" id="SSF55031">
    <property type="entry name" value="Bacterial exopeptidase dimerisation domain"/>
    <property type="match status" value="1"/>
</dbReference>
<keyword evidence="5 10" id="KW-0378">Hydrolase</keyword>
<keyword evidence="7" id="KW-0862">Zinc</keyword>
<keyword evidence="11" id="KW-1185">Reference proteome</keyword>
<evidence type="ECO:0000256" key="6">
    <source>
        <dbReference type="ARBA" id="ARBA00023211"/>
    </source>
</evidence>
<evidence type="ECO:0000256" key="5">
    <source>
        <dbReference type="ARBA" id="ARBA00022801"/>
    </source>
</evidence>
<dbReference type="GO" id="GO:0016813">
    <property type="term" value="F:hydrolase activity, acting on carbon-nitrogen (but not peptide) bonds, in linear amidines"/>
    <property type="evidence" value="ECO:0007669"/>
    <property type="project" value="InterPro"/>
</dbReference>
<name>A0A327KGP2_9BRAD</name>
<dbReference type="CDD" id="cd03884">
    <property type="entry name" value="M20_bAS"/>
    <property type="match status" value="1"/>
</dbReference>
<feature type="binding site" evidence="8">
    <location>
        <position position="281"/>
    </location>
    <ligand>
        <name>allantoate</name>
        <dbReference type="ChEBI" id="CHEBI:17536"/>
    </ligand>
</feature>
<gene>
    <name evidence="10" type="ORF">CH341_29390</name>
</gene>
<dbReference type="Gene3D" id="3.40.630.10">
    <property type="entry name" value="Zn peptidases"/>
    <property type="match status" value="1"/>
</dbReference>
<dbReference type="InterPro" id="IPR011650">
    <property type="entry name" value="Peptidase_M20_dimer"/>
</dbReference>
<evidence type="ECO:0000256" key="8">
    <source>
        <dbReference type="PIRSR" id="PIRSR001235-2"/>
    </source>
</evidence>
<dbReference type="Gene3D" id="3.30.70.360">
    <property type="match status" value="1"/>
</dbReference>
<dbReference type="OrthoDB" id="9808195at2"/>
<keyword evidence="4 7" id="KW-0479">Metal-binding</keyword>
<feature type="binding site" evidence="7">
    <location>
        <position position="95"/>
    </location>
    <ligand>
        <name>Zn(2+)</name>
        <dbReference type="ChEBI" id="CHEBI:29105"/>
        <label>1</label>
    </ligand>
</feature>
<dbReference type="InterPro" id="IPR002933">
    <property type="entry name" value="Peptidase_M20"/>
</dbReference>
<feature type="binding site" evidence="7">
    <location>
        <position position="130"/>
    </location>
    <ligand>
        <name>Zn(2+)</name>
        <dbReference type="ChEBI" id="CHEBI:29105"/>
        <label>2</label>
    </ligand>
</feature>
<dbReference type="NCBIfam" id="NF009531">
    <property type="entry name" value="PRK12893.1-5"/>
    <property type="match status" value="1"/>
</dbReference>
<dbReference type="NCBIfam" id="TIGR01879">
    <property type="entry name" value="hydantase"/>
    <property type="match status" value="1"/>
</dbReference>
<evidence type="ECO:0000259" key="9">
    <source>
        <dbReference type="Pfam" id="PF07687"/>
    </source>
</evidence>